<organism evidence="1 2">
    <name type="scientific">Cavenderia fasciculata</name>
    <name type="common">Slime mold</name>
    <name type="synonym">Dictyostelium fasciculatum</name>
    <dbReference type="NCBI Taxonomy" id="261658"/>
    <lineage>
        <taxon>Eukaryota</taxon>
        <taxon>Amoebozoa</taxon>
        <taxon>Evosea</taxon>
        <taxon>Eumycetozoa</taxon>
        <taxon>Dictyostelia</taxon>
        <taxon>Acytosteliales</taxon>
        <taxon>Cavenderiaceae</taxon>
        <taxon>Cavenderia</taxon>
    </lineage>
</organism>
<dbReference type="EMBL" id="GL883014">
    <property type="protein sequence ID" value="EGG19468.1"/>
    <property type="molecule type" value="Genomic_DNA"/>
</dbReference>
<accession>F4PXF8</accession>
<evidence type="ECO:0000313" key="1">
    <source>
        <dbReference type="EMBL" id="EGG19468.1"/>
    </source>
</evidence>
<dbReference type="KEGG" id="dfa:DFA_00045"/>
<protein>
    <submittedName>
        <fullName evidence="1">Uncharacterized protein</fullName>
    </submittedName>
</protein>
<keyword evidence="2" id="KW-1185">Reference proteome</keyword>
<reference evidence="2" key="1">
    <citation type="journal article" date="2011" name="Genome Res.">
        <title>Phylogeny-wide analysis of social amoeba genomes highlights ancient origins for complex intercellular communication.</title>
        <authorList>
            <person name="Heidel A.J."/>
            <person name="Lawal H.M."/>
            <person name="Felder M."/>
            <person name="Schilde C."/>
            <person name="Helps N.R."/>
            <person name="Tunggal B."/>
            <person name="Rivero F."/>
            <person name="John U."/>
            <person name="Schleicher M."/>
            <person name="Eichinger L."/>
            <person name="Platzer M."/>
            <person name="Noegel A.A."/>
            <person name="Schaap P."/>
            <person name="Gloeckner G."/>
        </authorList>
    </citation>
    <scope>NUCLEOTIDE SEQUENCE [LARGE SCALE GENOMIC DNA]</scope>
    <source>
        <strain evidence="2">SH3</strain>
    </source>
</reference>
<name>F4PXF8_CACFS</name>
<dbReference type="Proteomes" id="UP000007797">
    <property type="component" value="Unassembled WGS sequence"/>
</dbReference>
<evidence type="ECO:0000313" key="2">
    <source>
        <dbReference type="Proteomes" id="UP000007797"/>
    </source>
</evidence>
<sequence length="71" mass="8413">MDKKSMSLYEIKQHPKGYGIPELSHEKEEYEIDHPVGHKFDINKGDIDEIEKKKRPYLSYLCKMVPDYGKN</sequence>
<dbReference type="AlphaFoldDB" id="F4PXF8"/>
<dbReference type="RefSeq" id="XP_004357762.1">
    <property type="nucleotide sequence ID" value="XM_004357705.1"/>
</dbReference>
<proteinExistence type="predicted"/>
<gene>
    <name evidence="1" type="ORF">DFA_00045</name>
</gene>
<dbReference type="GeneID" id="14871568"/>